<organism evidence="2 3">
    <name type="scientific">Lacibacter luteus</name>
    <dbReference type="NCBI Taxonomy" id="2508719"/>
    <lineage>
        <taxon>Bacteria</taxon>
        <taxon>Pseudomonadati</taxon>
        <taxon>Bacteroidota</taxon>
        <taxon>Chitinophagia</taxon>
        <taxon>Chitinophagales</taxon>
        <taxon>Chitinophagaceae</taxon>
        <taxon>Lacibacter</taxon>
    </lineage>
</organism>
<dbReference type="EMBL" id="SDHW01000003">
    <property type="protein sequence ID" value="RXK59967.1"/>
    <property type="molecule type" value="Genomic_DNA"/>
</dbReference>
<feature type="transmembrane region" description="Helical" evidence="1">
    <location>
        <begin position="93"/>
        <end position="110"/>
    </location>
</feature>
<feature type="transmembrane region" description="Helical" evidence="1">
    <location>
        <begin position="12"/>
        <end position="39"/>
    </location>
</feature>
<evidence type="ECO:0000313" key="3">
    <source>
        <dbReference type="Proteomes" id="UP000290204"/>
    </source>
</evidence>
<accession>A0A4Q1CHY0</accession>
<comment type="caution">
    <text evidence="2">The sequence shown here is derived from an EMBL/GenBank/DDBJ whole genome shotgun (WGS) entry which is preliminary data.</text>
</comment>
<dbReference type="Proteomes" id="UP000290204">
    <property type="component" value="Unassembled WGS sequence"/>
</dbReference>
<reference evidence="2 3" key="1">
    <citation type="submission" date="2019-01" db="EMBL/GenBank/DDBJ databases">
        <title>Lacibacter sp. strain TTM-7.</title>
        <authorList>
            <person name="Chen W.-M."/>
        </authorList>
    </citation>
    <scope>NUCLEOTIDE SEQUENCE [LARGE SCALE GENOMIC DNA]</scope>
    <source>
        <strain evidence="2 3">TTM-7</strain>
    </source>
</reference>
<keyword evidence="1" id="KW-1133">Transmembrane helix</keyword>
<keyword evidence="1" id="KW-0812">Transmembrane</keyword>
<dbReference type="OrthoDB" id="9786302at2"/>
<gene>
    <name evidence="2" type="ORF">ESA94_13040</name>
</gene>
<dbReference type="Pfam" id="PF10027">
    <property type="entry name" value="DUF2269"/>
    <property type="match status" value="1"/>
</dbReference>
<sequence>MRSTIIFNTNDMMYLLFKIIHLLAVVAFLGNIVIGLFWMKWAYRTANTGYLQHTVNGIIAADRIFTLPGVVVITIAGIMAAVKGGIPMLSTGWIFWSIVLFTLSGIIFMAKVGPLQTKMKNYLTQSISNNSYTNDEFKKLMKQWEFWGLLSVLTPLLAFLFMILKWPLLSPLAA</sequence>
<feature type="transmembrane region" description="Helical" evidence="1">
    <location>
        <begin position="60"/>
        <end position="81"/>
    </location>
</feature>
<protein>
    <submittedName>
        <fullName evidence="2">DUF2269 family protein</fullName>
    </submittedName>
</protein>
<evidence type="ECO:0000313" key="2">
    <source>
        <dbReference type="EMBL" id="RXK59967.1"/>
    </source>
</evidence>
<feature type="transmembrane region" description="Helical" evidence="1">
    <location>
        <begin position="146"/>
        <end position="164"/>
    </location>
</feature>
<dbReference type="InterPro" id="IPR018729">
    <property type="entry name" value="DUF2269_transmembrane"/>
</dbReference>
<dbReference type="AlphaFoldDB" id="A0A4Q1CHY0"/>
<name>A0A4Q1CHY0_9BACT</name>
<evidence type="ECO:0000256" key="1">
    <source>
        <dbReference type="SAM" id="Phobius"/>
    </source>
</evidence>
<proteinExistence type="predicted"/>
<keyword evidence="1" id="KW-0472">Membrane</keyword>
<keyword evidence="3" id="KW-1185">Reference proteome</keyword>
<dbReference type="RefSeq" id="WP_129131341.1">
    <property type="nucleotide sequence ID" value="NZ_SDHW01000003.1"/>
</dbReference>